<protein>
    <recommendedName>
        <fullName evidence="3">DUF3800 domain-containing protein</fullName>
    </recommendedName>
</protein>
<organism evidence="1 2">
    <name type="scientific">Teichococcus rhizosphaerae</name>
    <dbReference type="NCBI Taxonomy" id="1335062"/>
    <lineage>
        <taxon>Bacteria</taxon>
        <taxon>Pseudomonadati</taxon>
        <taxon>Pseudomonadota</taxon>
        <taxon>Alphaproteobacteria</taxon>
        <taxon>Acetobacterales</taxon>
        <taxon>Roseomonadaceae</taxon>
        <taxon>Roseomonas</taxon>
    </lineage>
</organism>
<dbReference type="RefSeq" id="WP_099096659.1">
    <property type="nucleotide sequence ID" value="NZ_PDNU01000035.1"/>
</dbReference>
<reference evidence="1 2" key="1">
    <citation type="submission" date="2017-10" db="EMBL/GenBank/DDBJ databases">
        <authorList>
            <person name="Banno H."/>
            <person name="Chua N.-H."/>
        </authorList>
    </citation>
    <scope>NUCLEOTIDE SEQUENCE [LARGE SCALE GENOMIC DNA]</scope>
    <source>
        <strain evidence="1 2">YW11</strain>
    </source>
</reference>
<evidence type="ECO:0008006" key="3">
    <source>
        <dbReference type="Google" id="ProtNLM"/>
    </source>
</evidence>
<dbReference type="Pfam" id="PF12686">
    <property type="entry name" value="DUF3800"/>
    <property type="match status" value="1"/>
</dbReference>
<accession>A0A2C6XZE9</accession>
<dbReference type="EMBL" id="PDNU01000035">
    <property type="protein sequence ID" value="PHK93892.1"/>
    <property type="molecule type" value="Genomic_DNA"/>
</dbReference>
<evidence type="ECO:0000313" key="1">
    <source>
        <dbReference type="EMBL" id="PHK93892.1"/>
    </source>
</evidence>
<proteinExistence type="predicted"/>
<name>A0A2C6XZE9_9PROT</name>
<dbReference type="PROSITE" id="PS51257">
    <property type="entry name" value="PROKAR_LIPOPROTEIN"/>
    <property type="match status" value="1"/>
</dbReference>
<keyword evidence="2" id="KW-1185">Reference proteome</keyword>
<dbReference type="Proteomes" id="UP000223527">
    <property type="component" value="Unassembled WGS sequence"/>
</dbReference>
<gene>
    <name evidence="1" type="ORF">CR162_16535</name>
</gene>
<dbReference type="OrthoDB" id="9799211at2"/>
<comment type="caution">
    <text evidence="1">The sequence shown here is derived from an EMBL/GenBank/DDBJ whole genome shotgun (WGS) entry which is preliminary data.</text>
</comment>
<evidence type="ECO:0000313" key="2">
    <source>
        <dbReference type="Proteomes" id="UP000223527"/>
    </source>
</evidence>
<dbReference type="InterPro" id="IPR024524">
    <property type="entry name" value="DUF3800"/>
</dbReference>
<sequence>MTERTVVNLYCDESCHLEHDDSPVMVLGALACPAAAARPTSAAIHALKARHGLAPGFEIKWSKVSPGRLAFYLDLVGLFFATPELRFRAVVIPDKKSLDHAAFSQTHDDWYYKMYYQTLLPFLAADAEHRVYLDIKDTRGGAKTEKLHDVLCTALRDPFRSRVSRVQQVRSHEVAPMQLADLLIGAVGYANRQLRTSPAKLALVEALSAGGRPPGHPRSLSSTSYLSETKVNLLMWRPAVRSA</sequence>
<dbReference type="AlphaFoldDB" id="A0A2C6XZE9"/>